<gene>
    <name evidence="3" type="ORF">FHR32_008836</name>
</gene>
<evidence type="ECO:0000256" key="1">
    <source>
        <dbReference type="ARBA" id="ARBA00008520"/>
    </source>
</evidence>
<dbReference type="Proteomes" id="UP000534286">
    <property type="component" value="Unassembled WGS sequence"/>
</dbReference>
<dbReference type="AlphaFoldDB" id="A0A7W7WFE8"/>
<comment type="similarity">
    <text evidence="1">Belongs to the bacterial solute-binding protein 1 family.</text>
</comment>
<protein>
    <submittedName>
        <fullName evidence="3">Multiple sugar transport system substrate-binding protein</fullName>
    </submittedName>
</protein>
<dbReference type="PANTHER" id="PTHR43649">
    <property type="entry name" value="ARABINOSE-BINDING PROTEIN-RELATED"/>
    <property type="match status" value="1"/>
</dbReference>
<dbReference type="PANTHER" id="PTHR43649:SF29">
    <property type="entry name" value="OSMOPROTECTIVE COMPOUNDS-BINDING PROTEIN GGTB"/>
    <property type="match status" value="1"/>
</dbReference>
<dbReference type="RefSeq" id="WP_184760251.1">
    <property type="nucleotide sequence ID" value="NZ_BAABEK010000015.1"/>
</dbReference>
<organism evidence="3 4">
    <name type="scientific">Streptosporangium album</name>
    <dbReference type="NCBI Taxonomy" id="47479"/>
    <lineage>
        <taxon>Bacteria</taxon>
        <taxon>Bacillati</taxon>
        <taxon>Actinomycetota</taxon>
        <taxon>Actinomycetes</taxon>
        <taxon>Streptosporangiales</taxon>
        <taxon>Streptosporangiaceae</taxon>
        <taxon>Streptosporangium</taxon>
    </lineage>
</organism>
<reference evidence="3 4" key="1">
    <citation type="submission" date="2020-08" db="EMBL/GenBank/DDBJ databases">
        <title>Sequencing the genomes of 1000 actinobacteria strains.</title>
        <authorList>
            <person name="Klenk H.-P."/>
        </authorList>
    </citation>
    <scope>NUCLEOTIDE SEQUENCE [LARGE SCALE GENOMIC DNA]</scope>
    <source>
        <strain evidence="3 4">DSM 43023</strain>
    </source>
</reference>
<dbReference type="InterPro" id="IPR050490">
    <property type="entry name" value="Bact_solute-bd_prot1"/>
</dbReference>
<keyword evidence="2" id="KW-0813">Transport</keyword>
<dbReference type="Pfam" id="PF01547">
    <property type="entry name" value="SBP_bac_1"/>
    <property type="match status" value="1"/>
</dbReference>
<keyword evidence="4" id="KW-1185">Reference proteome</keyword>
<sequence>MTMLTFETPNLPAALWDSAIARVSAKVPGIKIKKLVTPNVDRTTYAKQLAGSGQLPDIMMAVNPQGFAEGGQLADFTAEELKEYAYPQSGAINGKVYQLPTNAQPQSLLYYNKDDFAKAGIGAVPTTWDELLDACAKLKTAGITPIAVGGGGQDTFAGMYPWVGALGTDVFLRDPNFDKEITGGTKTFTDPAFVKATEKIAQLSKLGYLDKEGTSRSYADHEKAFRAGSAAMYPMGSWFATSADNDKPPFEVGVFAWPSDDGKAVVPNLTGGGLSVSSKAESVELAKRFALEWTRDKETADAFTKADGTFNTVAGYRPPADMGTLFKATLAIYEKAVKDGTVTPAFSIEQGDNGLPAEFTTPIQQIAVELLDGTSDAAAVVKKLDDEYAALQ</sequence>
<comment type="caution">
    <text evidence="3">The sequence shown here is derived from an EMBL/GenBank/DDBJ whole genome shotgun (WGS) entry which is preliminary data.</text>
</comment>
<dbReference type="SUPFAM" id="SSF53850">
    <property type="entry name" value="Periplasmic binding protein-like II"/>
    <property type="match status" value="1"/>
</dbReference>
<evidence type="ECO:0000313" key="4">
    <source>
        <dbReference type="Proteomes" id="UP000534286"/>
    </source>
</evidence>
<accession>A0A7W7WFE8</accession>
<name>A0A7W7WFE8_9ACTN</name>
<keyword evidence="3" id="KW-0762">Sugar transport</keyword>
<proteinExistence type="inferred from homology"/>
<evidence type="ECO:0000313" key="3">
    <source>
        <dbReference type="EMBL" id="MBB4944430.1"/>
    </source>
</evidence>
<evidence type="ECO:0000256" key="2">
    <source>
        <dbReference type="ARBA" id="ARBA00022448"/>
    </source>
</evidence>
<dbReference type="InterPro" id="IPR006059">
    <property type="entry name" value="SBP"/>
</dbReference>
<dbReference type="EMBL" id="JACHJU010000011">
    <property type="protein sequence ID" value="MBB4944430.1"/>
    <property type="molecule type" value="Genomic_DNA"/>
</dbReference>
<dbReference type="Gene3D" id="3.40.190.10">
    <property type="entry name" value="Periplasmic binding protein-like II"/>
    <property type="match status" value="2"/>
</dbReference>